<organism evidence="2 3">
    <name type="scientific">Arabis nemorensis</name>
    <dbReference type="NCBI Taxonomy" id="586526"/>
    <lineage>
        <taxon>Eukaryota</taxon>
        <taxon>Viridiplantae</taxon>
        <taxon>Streptophyta</taxon>
        <taxon>Embryophyta</taxon>
        <taxon>Tracheophyta</taxon>
        <taxon>Spermatophyta</taxon>
        <taxon>Magnoliopsida</taxon>
        <taxon>eudicotyledons</taxon>
        <taxon>Gunneridae</taxon>
        <taxon>Pentapetalae</taxon>
        <taxon>rosids</taxon>
        <taxon>malvids</taxon>
        <taxon>Brassicales</taxon>
        <taxon>Brassicaceae</taxon>
        <taxon>Arabideae</taxon>
        <taxon>Arabis</taxon>
    </lineage>
</organism>
<feature type="region of interest" description="Disordered" evidence="1">
    <location>
        <begin position="76"/>
        <end position="95"/>
    </location>
</feature>
<dbReference type="PANTHER" id="PTHR33240">
    <property type="entry name" value="OS08G0508500 PROTEIN"/>
    <property type="match status" value="1"/>
</dbReference>
<gene>
    <name evidence="2" type="ORF">ANE_LOCUS12555</name>
</gene>
<proteinExistence type="predicted"/>
<sequence>MSLLHIAGEVTLHVYAAGVNRQTKFQVVDCTSAYNAIMGCPWIHDMKAVPSTLHQAIKFATPWGVQEIKGEQENSRSCYQTTLKGTTEPSNDIPR</sequence>
<dbReference type="OrthoDB" id="1738169at2759"/>
<comment type="caution">
    <text evidence="2">The sequence shown here is derived from an EMBL/GenBank/DDBJ whole genome shotgun (WGS) entry which is preliminary data.</text>
</comment>
<name>A0A565BKF5_9BRAS</name>
<dbReference type="PANTHER" id="PTHR33240:SF8">
    <property type="entry name" value="OS03G0439900 PROTEIN"/>
    <property type="match status" value="1"/>
</dbReference>
<dbReference type="AlphaFoldDB" id="A0A565BKF5"/>
<dbReference type="EMBL" id="CABITT030000004">
    <property type="protein sequence ID" value="VVB02111.1"/>
    <property type="molecule type" value="Genomic_DNA"/>
</dbReference>
<evidence type="ECO:0000313" key="3">
    <source>
        <dbReference type="Proteomes" id="UP000489600"/>
    </source>
</evidence>
<dbReference type="Proteomes" id="UP000489600">
    <property type="component" value="Unassembled WGS sequence"/>
</dbReference>
<accession>A0A565BKF5</accession>
<keyword evidence="3" id="KW-1185">Reference proteome</keyword>
<protein>
    <submittedName>
        <fullName evidence="2">Uncharacterized protein</fullName>
    </submittedName>
</protein>
<evidence type="ECO:0000313" key="2">
    <source>
        <dbReference type="EMBL" id="VVB02111.1"/>
    </source>
</evidence>
<evidence type="ECO:0000256" key="1">
    <source>
        <dbReference type="SAM" id="MobiDB-lite"/>
    </source>
</evidence>
<reference evidence="2" key="1">
    <citation type="submission" date="2019-07" db="EMBL/GenBank/DDBJ databases">
        <authorList>
            <person name="Dittberner H."/>
        </authorList>
    </citation>
    <scope>NUCLEOTIDE SEQUENCE [LARGE SCALE GENOMIC DNA]</scope>
</reference>